<comment type="cofactor">
    <cofactor evidence="1">
        <name>Mn(2+)</name>
        <dbReference type="ChEBI" id="CHEBI:29035"/>
    </cofactor>
</comment>
<comment type="similarity">
    <text evidence="10">In the C-terminal section; belongs to the RimK family.</text>
</comment>
<dbReference type="Gene3D" id="2.40.70.10">
    <property type="entry name" value="Acid Proteases"/>
    <property type="match status" value="1"/>
</dbReference>
<comment type="caution">
    <text evidence="14">The sequence shown here is derived from an EMBL/GenBank/DDBJ whole genome shotgun (WGS) entry which is preliminary data.</text>
</comment>
<dbReference type="Pfam" id="PF18030">
    <property type="entry name" value="Rimk_N"/>
    <property type="match status" value="1"/>
</dbReference>
<keyword evidence="14" id="KW-0687">Ribonucleoprotein</keyword>
<evidence type="ECO:0000256" key="12">
    <source>
        <dbReference type="PROSITE-ProRule" id="PRU00409"/>
    </source>
</evidence>
<keyword evidence="6 12" id="KW-0067">ATP-binding</keyword>
<protein>
    <recommendedName>
        <fullName evidence="11">Probable alpha-L-glutamate ligase</fullName>
    </recommendedName>
</protein>
<dbReference type="EMBL" id="WAEM01000001">
    <property type="protein sequence ID" value="KAB1157529.1"/>
    <property type="molecule type" value="Genomic_DNA"/>
</dbReference>
<dbReference type="Gene3D" id="3.40.50.20">
    <property type="match status" value="1"/>
</dbReference>
<evidence type="ECO:0000256" key="3">
    <source>
        <dbReference type="ARBA" id="ARBA00022598"/>
    </source>
</evidence>
<organism evidence="14 15">
    <name type="scientific">Flavobacterium luteum</name>
    <dbReference type="NCBI Taxonomy" id="2026654"/>
    <lineage>
        <taxon>Bacteria</taxon>
        <taxon>Pseudomonadati</taxon>
        <taxon>Bacteroidota</taxon>
        <taxon>Flavobacteriia</taxon>
        <taxon>Flavobacteriales</taxon>
        <taxon>Flavobacteriaceae</taxon>
        <taxon>Flavobacterium</taxon>
    </lineage>
</organism>
<dbReference type="SUPFAM" id="SSF56059">
    <property type="entry name" value="Glutathione synthetase ATP-binding domain-like"/>
    <property type="match status" value="1"/>
</dbReference>
<evidence type="ECO:0000256" key="10">
    <source>
        <dbReference type="ARBA" id="ARBA00061239"/>
    </source>
</evidence>
<keyword evidence="9" id="KW-0464">Manganese</keyword>
<dbReference type="Pfam" id="PF05618">
    <property type="entry name" value="Zn_protease"/>
    <property type="match status" value="1"/>
</dbReference>
<dbReference type="PANTHER" id="PTHR21621:SF7">
    <property type="entry name" value="RIBOSOMAL PROTEIN BS6--L-GLUTAMATE LIGASE"/>
    <property type="match status" value="1"/>
</dbReference>
<dbReference type="FunFam" id="3.30.1490.20:FF:000005">
    <property type="entry name" value="Probable alpha-L-glutamate ligase 1"/>
    <property type="match status" value="1"/>
</dbReference>
<keyword evidence="3 14" id="KW-0436">Ligase</keyword>
<dbReference type="InterPro" id="IPR008503">
    <property type="entry name" value="Asp_endopeptidase"/>
</dbReference>
<evidence type="ECO:0000256" key="5">
    <source>
        <dbReference type="ARBA" id="ARBA00022741"/>
    </source>
</evidence>
<dbReference type="Pfam" id="PF08443">
    <property type="entry name" value="RimK"/>
    <property type="match status" value="1"/>
</dbReference>
<evidence type="ECO:0000313" key="15">
    <source>
        <dbReference type="Proteomes" id="UP000490922"/>
    </source>
</evidence>
<sequence>MPQNKVILGSEEWFSFPDLGIPTIKARVDSGAKTSALHAINIAPFIKDGNNWVKFDINPIQNDLKTIIHCEAPLVDKRIVKSSSGYREQRYVIQTTLDIGTTSWIIEMTLTNRDSMGFRMLLGREAMSGRVLVDPEQLFLLGHETSDKLSEIYQNAVIPSSGLRVGLLASNPELYSNKRIMEAGEMRGHEMHFLNIKECYMKLDATKPEIHYRGGKILNQFDAVIPRIRPSITFYGCALTRQFEALKVFCLNSSTAITQSRDKLFSLQLLLNHGIEIPTTGFANSPLDTDDLIKMVGGPPLIVKLLEGTQGKGVVLAETKKAAESVINAFKSLNANILVQEFIKEANGKDLRLFVIDGKVVAAIQREALPGEFRANIHLGGTASVIKPTSEEKKIAIRAAKAMDLKVAGVDIIRSSKGPLLLEVNSSPGLEGIEGATNKDIAGEMIKAIEKQFKQK</sequence>
<keyword evidence="4" id="KW-0479">Metal-binding</keyword>
<evidence type="ECO:0000256" key="2">
    <source>
        <dbReference type="ARBA" id="ARBA00001946"/>
    </source>
</evidence>
<dbReference type="InterPro" id="IPR041107">
    <property type="entry name" value="Rimk_N"/>
</dbReference>
<dbReference type="InterPro" id="IPR021109">
    <property type="entry name" value="Peptidase_aspartic_dom_sf"/>
</dbReference>
<evidence type="ECO:0000256" key="8">
    <source>
        <dbReference type="ARBA" id="ARBA00022917"/>
    </source>
</evidence>
<evidence type="ECO:0000256" key="9">
    <source>
        <dbReference type="ARBA" id="ARBA00023211"/>
    </source>
</evidence>
<dbReference type="SUPFAM" id="SSF50630">
    <property type="entry name" value="Acid proteases"/>
    <property type="match status" value="1"/>
</dbReference>
<feature type="domain" description="ATP-grasp" evidence="13">
    <location>
        <begin position="267"/>
        <end position="450"/>
    </location>
</feature>
<dbReference type="GO" id="GO:0009432">
    <property type="term" value="P:SOS response"/>
    <property type="evidence" value="ECO:0007669"/>
    <property type="project" value="TreeGrafter"/>
</dbReference>
<dbReference type="GO" id="GO:0006412">
    <property type="term" value="P:translation"/>
    <property type="evidence" value="ECO:0007669"/>
    <property type="project" value="UniProtKB-KW"/>
</dbReference>
<dbReference type="Gene3D" id="3.30.470.20">
    <property type="entry name" value="ATP-grasp fold, B domain"/>
    <property type="match status" value="1"/>
</dbReference>
<comment type="cofactor">
    <cofactor evidence="2">
        <name>Mg(2+)</name>
        <dbReference type="ChEBI" id="CHEBI:18420"/>
    </cofactor>
</comment>
<evidence type="ECO:0000256" key="6">
    <source>
        <dbReference type="ARBA" id="ARBA00022840"/>
    </source>
</evidence>
<evidence type="ECO:0000256" key="4">
    <source>
        <dbReference type="ARBA" id="ARBA00022723"/>
    </source>
</evidence>
<evidence type="ECO:0000259" key="13">
    <source>
        <dbReference type="PROSITE" id="PS50975"/>
    </source>
</evidence>
<keyword evidence="7" id="KW-0460">Magnesium</keyword>
<keyword evidence="15" id="KW-1185">Reference proteome</keyword>
<dbReference type="NCBIfam" id="TIGR00768">
    <property type="entry name" value="rimK_fam"/>
    <property type="match status" value="1"/>
</dbReference>
<keyword evidence="8" id="KW-0648">Protein biosynthesis</keyword>
<dbReference type="GO" id="GO:0046872">
    <property type="term" value="F:metal ion binding"/>
    <property type="evidence" value="ECO:0007669"/>
    <property type="project" value="UniProtKB-KW"/>
</dbReference>
<dbReference type="GO" id="GO:0005737">
    <property type="term" value="C:cytoplasm"/>
    <property type="evidence" value="ECO:0007669"/>
    <property type="project" value="TreeGrafter"/>
</dbReference>
<keyword evidence="14" id="KW-0689">Ribosomal protein</keyword>
<dbReference type="InterPro" id="IPR013815">
    <property type="entry name" value="ATP_grasp_subdomain_1"/>
</dbReference>
<dbReference type="InterPro" id="IPR004666">
    <property type="entry name" value="Rp_bS6_RimK/Lys_biosynth_LsyX"/>
</dbReference>
<evidence type="ECO:0000256" key="11">
    <source>
        <dbReference type="ARBA" id="ARBA00072141"/>
    </source>
</evidence>
<reference evidence="14 15" key="1">
    <citation type="submission" date="2019-09" db="EMBL/GenBank/DDBJ databases">
        <title>Flavobacterium sp. nov., isolated from glacier ice.</title>
        <authorList>
            <person name="Liu Q."/>
        </authorList>
    </citation>
    <scope>NUCLEOTIDE SEQUENCE [LARGE SCALE GENOMIC DNA]</scope>
    <source>
        <strain evidence="14 15">NBRC 112527</strain>
    </source>
</reference>
<dbReference type="OrthoDB" id="3865600at2"/>
<gene>
    <name evidence="14" type="primary">rimK</name>
    <name evidence="14" type="ORF">F6464_00135</name>
</gene>
<dbReference type="GO" id="GO:0005524">
    <property type="term" value="F:ATP binding"/>
    <property type="evidence" value="ECO:0007669"/>
    <property type="project" value="UniProtKB-UniRule"/>
</dbReference>
<keyword evidence="5 12" id="KW-0547">Nucleotide-binding</keyword>
<dbReference type="InterPro" id="IPR011761">
    <property type="entry name" value="ATP-grasp"/>
</dbReference>
<dbReference type="GO" id="GO:0005840">
    <property type="term" value="C:ribosome"/>
    <property type="evidence" value="ECO:0007669"/>
    <property type="project" value="UniProtKB-KW"/>
</dbReference>
<dbReference type="RefSeq" id="WP_151105722.1">
    <property type="nucleotide sequence ID" value="NZ_WAEM01000001.1"/>
</dbReference>
<evidence type="ECO:0000313" key="14">
    <source>
        <dbReference type="EMBL" id="KAB1157529.1"/>
    </source>
</evidence>
<evidence type="ECO:0000256" key="7">
    <source>
        <dbReference type="ARBA" id="ARBA00022842"/>
    </source>
</evidence>
<dbReference type="InterPro" id="IPR013651">
    <property type="entry name" value="ATP-grasp_RimK-type"/>
</dbReference>
<evidence type="ECO:0000256" key="1">
    <source>
        <dbReference type="ARBA" id="ARBA00001936"/>
    </source>
</evidence>
<dbReference type="Proteomes" id="UP000490922">
    <property type="component" value="Unassembled WGS sequence"/>
</dbReference>
<accession>A0A7J5AKM4</accession>
<dbReference type="AlphaFoldDB" id="A0A7J5AKM4"/>
<dbReference type="Gene3D" id="3.30.1490.20">
    <property type="entry name" value="ATP-grasp fold, A domain"/>
    <property type="match status" value="1"/>
</dbReference>
<dbReference type="GO" id="GO:0018169">
    <property type="term" value="F:ribosomal S6-glutamic acid ligase activity"/>
    <property type="evidence" value="ECO:0007669"/>
    <property type="project" value="TreeGrafter"/>
</dbReference>
<dbReference type="PROSITE" id="PS50975">
    <property type="entry name" value="ATP_GRASP"/>
    <property type="match status" value="1"/>
</dbReference>
<name>A0A7J5AKM4_9FLAO</name>
<dbReference type="NCBIfam" id="NF007764">
    <property type="entry name" value="PRK10446.1"/>
    <property type="match status" value="1"/>
</dbReference>
<proteinExistence type="inferred from homology"/>
<dbReference type="PANTHER" id="PTHR21621">
    <property type="entry name" value="RIBOSOMAL PROTEIN S6 MODIFICATION PROTEIN"/>
    <property type="match status" value="1"/>
</dbReference>